<comment type="caution">
    <text evidence="1">The sequence shown here is derived from an EMBL/GenBank/DDBJ whole genome shotgun (WGS) entry which is preliminary data.</text>
</comment>
<name>A0A370NNS9_9BURK</name>
<dbReference type="RefSeq" id="WP_115214416.1">
    <property type="nucleotide sequence ID" value="NZ_QKWJ01000045.1"/>
</dbReference>
<dbReference type="Proteomes" id="UP000255165">
    <property type="component" value="Unassembled WGS sequence"/>
</dbReference>
<keyword evidence="2" id="KW-1185">Reference proteome</keyword>
<evidence type="ECO:0000313" key="2">
    <source>
        <dbReference type="Proteomes" id="UP000255165"/>
    </source>
</evidence>
<organism evidence="1 2">
    <name type="scientific">Cupriavidus lacunae</name>
    <dbReference type="NCBI Taxonomy" id="2666307"/>
    <lineage>
        <taxon>Bacteria</taxon>
        <taxon>Pseudomonadati</taxon>
        <taxon>Pseudomonadota</taxon>
        <taxon>Betaproteobacteria</taxon>
        <taxon>Burkholderiales</taxon>
        <taxon>Burkholderiaceae</taxon>
        <taxon>Cupriavidus</taxon>
    </lineage>
</organism>
<protein>
    <submittedName>
        <fullName evidence="1">Uncharacterized protein</fullName>
    </submittedName>
</protein>
<gene>
    <name evidence="1" type="ORF">DN412_27175</name>
</gene>
<proteinExistence type="predicted"/>
<dbReference type="EMBL" id="QKWJ01000045">
    <property type="protein sequence ID" value="RDK07262.1"/>
    <property type="molecule type" value="Genomic_DNA"/>
</dbReference>
<dbReference type="AlphaFoldDB" id="A0A370NNS9"/>
<accession>A0A370NNS9</accession>
<evidence type="ECO:0000313" key="1">
    <source>
        <dbReference type="EMBL" id="RDK07262.1"/>
    </source>
</evidence>
<sequence>MEQWHRDQSFPAPTKALLVRNVFRGIGSRESASKPLRLVPWDQVVYWLDATSETARAERFAIALVEGITCCFLQTMSDRHYLIVRLRIESARRPVL</sequence>
<reference evidence="2" key="1">
    <citation type="submission" date="2018-06" db="EMBL/GenBank/DDBJ databases">
        <authorList>
            <person name="Feng T."/>
            <person name="Jeon C.O."/>
        </authorList>
    </citation>
    <scope>NUCLEOTIDE SEQUENCE [LARGE SCALE GENOMIC DNA]</scope>
    <source>
        <strain evidence="2">S23</strain>
    </source>
</reference>